<dbReference type="Gene3D" id="3.20.20.80">
    <property type="entry name" value="Glycosidases"/>
    <property type="match status" value="1"/>
</dbReference>
<comment type="caution">
    <text evidence="1">The sequence shown here is derived from an EMBL/GenBank/DDBJ whole genome shotgun (WGS) entry which is preliminary data.</text>
</comment>
<dbReference type="EMBL" id="JACEIK010003567">
    <property type="protein sequence ID" value="MCD9642247.1"/>
    <property type="molecule type" value="Genomic_DNA"/>
</dbReference>
<keyword evidence="2" id="KW-1185">Reference proteome</keyword>
<name>A0ABS8V769_DATST</name>
<organism evidence="1 2">
    <name type="scientific">Datura stramonium</name>
    <name type="common">Jimsonweed</name>
    <name type="synonym">Common thornapple</name>
    <dbReference type="NCBI Taxonomy" id="4076"/>
    <lineage>
        <taxon>Eukaryota</taxon>
        <taxon>Viridiplantae</taxon>
        <taxon>Streptophyta</taxon>
        <taxon>Embryophyta</taxon>
        <taxon>Tracheophyta</taxon>
        <taxon>Spermatophyta</taxon>
        <taxon>Magnoliopsida</taxon>
        <taxon>eudicotyledons</taxon>
        <taxon>Gunneridae</taxon>
        <taxon>Pentapetalae</taxon>
        <taxon>asterids</taxon>
        <taxon>lamiids</taxon>
        <taxon>Solanales</taxon>
        <taxon>Solanaceae</taxon>
        <taxon>Solanoideae</taxon>
        <taxon>Datureae</taxon>
        <taxon>Datura</taxon>
    </lineage>
</organism>
<accession>A0ABS8V769</accession>
<dbReference type="Proteomes" id="UP000823775">
    <property type="component" value="Unassembled WGS sequence"/>
</dbReference>
<evidence type="ECO:0000313" key="2">
    <source>
        <dbReference type="Proteomes" id="UP000823775"/>
    </source>
</evidence>
<evidence type="ECO:0000313" key="1">
    <source>
        <dbReference type="EMBL" id="MCD9642247.1"/>
    </source>
</evidence>
<gene>
    <name evidence="1" type="ORF">HAX54_028938</name>
</gene>
<reference evidence="1 2" key="1">
    <citation type="journal article" date="2021" name="BMC Genomics">
        <title>Datura genome reveals duplications of psychoactive alkaloid biosynthetic genes and high mutation rate following tissue culture.</title>
        <authorList>
            <person name="Rajewski A."/>
            <person name="Carter-House D."/>
            <person name="Stajich J."/>
            <person name="Litt A."/>
        </authorList>
    </citation>
    <scope>NUCLEOTIDE SEQUENCE [LARGE SCALE GENOMIC DNA]</scope>
    <source>
        <strain evidence="1">AR-01</strain>
    </source>
</reference>
<sequence>MIRVLWRLAGVLRGEDNNCSAGNSATEPYIVGHYMLLAHWSCCKLYRKIQDWCEYFLRCSEGLYSSSFTLRNITRIQLFTSQSVEWVSRILMMLQKVSMMLRGLISTNVILRLFIDLLGRSKCEGFLHGHFLTILDKDQDTRRGLASIS</sequence>
<protein>
    <submittedName>
        <fullName evidence="1">Uncharacterized protein</fullName>
    </submittedName>
</protein>
<proteinExistence type="predicted"/>